<dbReference type="EMBL" id="BMRJ01000003">
    <property type="protein sequence ID" value="GGR33206.1"/>
    <property type="molecule type" value="Genomic_DNA"/>
</dbReference>
<keyword evidence="1" id="KW-0812">Transmembrane</keyword>
<organism evidence="2 3">
    <name type="scientific">Agromyces mediolanus</name>
    <name type="common">Corynebacterium mediolanum</name>
    <dbReference type="NCBI Taxonomy" id="41986"/>
    <lineage>
        <taxon>Bacteria</taxon>
        <taxon>Bacillati</taxon>
        <taxon>Actinomycetota</taxon>
        <taxon>Actinomycetes</taxon>
        <taxon>Micrococcales</taxon>
        <taxon>Microbacteriaceae</taxon>
        <taxon>Agromyces</taxon>
    </lineage>
</organism>
<feature type="transmembrane region" description="Helical" evidence="1">
    <location>
        <begin position="35"/>
        <end position="57"/>
    </location>
</feature>
<feature type="transmembrane region" description="Helical" evidence="1">
    <location>
        <begin position="164"/>
        <end position="184"/>
    </location>
</feature>
<feature type="transmembrane region" description="Helical" evidence="1">
    <location>
        <begin position="7"/>
        <end position="29"/>
    </location>
</feature>
<comment type="caution">
    <text evidence="2">The sequence shown here is derived from an EMBL/GenBank/DDBJ whole genome shotgun (WGS) entry which is preliminary data.</text>
</comment>
<gene>
    <name evidence="2" type="ORF">GCM10010196_29070</name>
</gene>
<name>A0A918CQB0_AGRME</name>
<keyword evidence="3" id="KW-1185">Reference proteome</keyword>
<reference evidence="2" key="1">
    <citation type="journal article" date="2014" name="Int. J. Syst. Evol. Microbiol.">
        <title>Complete genome sequence of Corynebacterium casei LMG S-19264T (=DSM 44701T), isolated from a smear-ripened cheese.</title>
        <authorList>
            <consortium name="US DOE Joint Genome Institute (JGI-PGF)"/>
            <person name="Walter F."/>
            <person name="Albersmeier A."/>
            <person name="Kalinowski J."/>
            <person name="Ruckert C."/>
        </authorList>
    </citation>
    <scope>NUCLEOTIDE SEQUENCE</scope>
    <source>
        <strain evidence="2">JCM 3346</strain>
    </source>
</reference>
<feature type="transmembrane region" description="Helical" evidence="1">
    <location>
        <begin position="222"/>
        <end position="243"/>
    </location>
</feature>
<sequence>MIPEWIAPGVAGLLAGGALLVGALVAWYVDVPKRIVAGIMAFGAGVLVSALAFDLVLEAQEQGGLWPTVLGFAGGAVVYVVLNQLLDRLDQRNRPGSGEDPGTGTGIAVGALLDGIPESAVLGLSMVGGSGVSVPVFVAILISNLPEGLSSTAELKTAGRSRRYVLLLWSGIAIASAVSAIAGFMLLDGASGETTAIVTAIAAGAILAMICDTMIPEAFRTAHAATGLLATAGFLLSYTVHVLGG</sequence>
<feature type="transmembrane region" description="Helical" evidence="1">
    <location>
        <begin position="196"/>
        <end position="215"/>
    </location>
</feature>
<keyword evidence="1" id="KW-0472">Membrane</keyword>
<keyword evidence="1" id="KW-1133">Transmembrane helix</keyword>
<reference evidence="2" key="2">
    <citation type="submission" date="2020-09" db="EMBL/GenBank/DDBJ databases">
        <authorList>
            <person name="Sun Q."/>
            <person name="Ohkuma M."/>
        </authorList>
    </citation>
    <scope>NUCLEOTIDE SEQUENCE</scope>
    <source>
        <strain evidence="2">JCM 3346</strain>
    </source>
</reference>
<protein>
    <submittedName>
        <fullName evidence="2">ZIP family zinc transporter</fullName>
    </submittedName>
</protein>
<evidence type="ECO:0000256" key="1">
    <source>
        <dbReference type="SAM" id="Phobius"/>
    </source>
</evidence>
<feature type="transmembrane region" description="Helical" evidence="1">
    <location>
        <begin position="120"/>
        <end position="143"/>
    </location>
</feature>
<dbReference type="AlphaFoldDB" id="A0A918CQB0"/>
<proteinExistence type="predicted"/>
<evidence type="ECO:0000313" key="2">
    <source>
        <dbReference type="EMBL" id="GGR33206.1"/>
    </source>
</evidence>
<dbReference type="Proteomes" id="UP000610303">
    <property type="component" value="Unassembled WGS sequence"/>
</dbReference>
<accession>A0A918CQB0</accession>
<feature type="transmembrane region" description="Helical" evidence="1">
    <location>
        <begin position="64"/>
        <end position="82"/>
    </location>
</feature>
<evidence type="ECO:0000313" key="3">
    <source>
        <dbReference type="Proteomes" id="UP000610303"/>
    </source>
</evidence>